<name>A0ACB8R5D2_9AGAM</name>
<evidence type="ECO:0000313" key="2">
    <source>
        <dbReference type="Proteomes" id="UP000814033"/>
    </source>
</evidence>
<sequence length="253" mass="26284">MAFWPNDTLKDVAVVMEGYGTVEVKFTPSDGGVGTRMQVTSQSKYQGGTAGASAAARAAPDAPAASGTHAPLAVDQPHANAPAGTHAPIDIDQPPTPAPAGTHTPIDVDQPTTPAAAGMHVPIAVEPAATLAPASTRAPIVAQQHGHSESESPEGTPSQDGTDADGSRNRTPSDYGDYAADGMLLVRESQVQLMPMDGAPGYFRMMDPRFMELLQDPDAGAESASSIAEAQPAHPEPRAQRKSRKTRKPNTKH</sequence>
<keyword evidence="2" id="KW-1185">Reference proteome</keyword>
<protein>
    <submittedName>
        <fullName evidence="1">Uncharacterized protein</fullName>
    </submittedName>
</protein>
<comment type="caution">
    <text evidence="1">The sequence shown here is derived from an EMBL/GenBank/DDBJ whole genome shotgun (WGS) entry which is preliminary data.</text>
</comment>
<evidence type="ECO:0000313" key="1">
    <source>
        <dbReference type="EMBL" id="KAI0039023.1"/>
    </source>
</evidence>
<organism evidence="1 2">
    <name type="scientific">Auriscalpium vulgare</name>
    <dbReference type="NCBI Taxonomy" id="40419"/>
    <lineage>
        <taxon>Eukaryota</taxon>
        <taxon>Fungi</taxon>
        <taxon>Dikarya</taxon>
        <taxon>Basidiomycota</taxon>
        <taxon>Agaricomycotina</taxon>
        <taxon>Agaricomycetes</taxon>
        <taxon>Russulales</taxon>
        <taxon>Auriscalpiaceae</taxon>
        <taxon>Auriscalpium</taxon>
    </lineage>
</organism>
<gene>
    <name evidence="1" type="ORF">FA95DRAFT_1612910</name>
</gene>
<proteinExistence type="predicted"/>
<accession>A0ACB8R5D2</accession>
<reference evidence="1" key="2">
    <citation type="journal article" date="2022" name="New Phytol.">
        <title>Evolutionary transition to the ectomycorrhizal habit in the genomes of a hyperdiverse lineage of mushroom-forming fungi.</title>
        <authorList>
            <person name="Looney B."/>
            <person name="Miyauchi S."/>
            <person name="Morin E."/>
            <person name="Drula E."/>
            <person name="Courty P.E."/>
            <person name="Kohler A."/>
            <person name="Kuo A."/>
            <person name="LaButti K."/>
            <person name="Pangilinan J."/>
            <person name="Lipzen A."/>
            <person name="Riley R."/>
            <person name="Andreopoulos W."/>
            <person name="He G."/>
            <person name="Johnson J."/>
            <person name="Nolan M."/>
            <person name="Tritt A."/>
            <person name="Barry K.W."/>
            <person name="Grigoriev I.V."/>
            <person name="Nagy L.G."/>
            <person name="Hibbett D."/>
            <person name="Henrissat B."/>
            <person name="Matheny P.B."/>
            <person name="Labbe J."/>
            <person name="Martin F.M."/>
        </authorList>
    </citation>
    <scope>NUCLEOTIDE SEQUENCE</scope>
    <source>
        <strain evidence="1">FP105234-sp</strain>
    </source>
</reference>
<dbReference type="EMBL" id="MU276369">
    <property type="protein sequence ID" value="KAI0039023.1"/>
    <property type="molecule type" value="Genomic_DNA"/>
</dbReference>
<reference evidence="1" key="1">
    <citation type="submission" date="2021-02" db="EMBL/GenBank/DDBJ databases">
        <authorList>
            <consortium name="DOE Joint Genome Institute"/>
            <person name="Ahrendt S."/>
            <person name="Looney B.P."/>
            <person name="Miyauchi S."/>
            <person name="Morin E."/>
            <person name="Drula E."/>
            <person name="Courty P.E."/>
            <person name="Chicoki N."/>
            <person name="Fauchery L."/>
            <person name="Kohler A."/>
            <person name="Kuo A."/>
            <person name="Labutti K."/>
            <person name="Pangilinan J."/>
            <person name="Lipzen A."/>
            <person name="Riley R."/>
            <person name="Andreopoulos W."/>
            <person name="He G."/>
            <person name="Johnson J."/>
            <person name="Barry K.W."/>
            <person name="Grigoriev I.V."/>
            <person name="Nagy L."/>
            <person name="Hibbett D."/>
            <person name="Henrissat B."/>
            <person name="Matheny P.B."/>
            <person name="Labbe J."/>
            <person name="Martin F."/>
        </authorList>
    </citation>
    <scope>NUCLEOTIDE SEQUENCE</scope>
    <source>
        <strain evidence="1">FP105234-sp</strain>
    </source>
</reference>
<dbReference type="Proteomes" id="UP000814033">
    <property type="component" value="Unassembled WGS sequence"/>
</dbReference>